<dbReference type="Pfam" id="PF02899">
    <property type="entry name" value="Phage_int_SAM_1"/>
    <property type="match status" value="1"/>
</dbReference>
<dbReference type="PROSITE" id="PS51900">
    <property type="entry name" value="CB"/>
    <property type="match status" value="1"/>
</dbReference>
<dbReference type="InterPro" id="IPR011010">
    <property type="entry name" value="DNA_brk_join_enz"/>
</dbReference>
<accession>A0A4P7VRH8</accession>
<dbReference type="InterPro" id="IPR013762">
    <property type="entry name" value="Integrase-like_cat_sf"/>
</dbReference>
<reference evidence="9 10" key="1">
    <citation type="submission" date="2019-02" db="EMBL/GenBank/DDBJ databases">
        <title>Isolation and identification of novel species under the genus Muribaculum.</title>
        <authorList>
            <person name="Miyake S."/>
            <person name="Ding Y."/>
            <person name="Low A."/>
            <person name="Soh M."/>
            <person name="Seedorf H."/>
        </authorList>
    </citation>
    <scope>NUCLEOTIDE SEQUENCE [LARGE SCALE GENOMIC DNA]</scope>
    <source>
        <strain evidence="9 10">TLL-A4</strain>
    </source>
</reference>
<dbReference type="EMBL" id="CP039393">
    <property type="protein sequence ID" value="QCD36949.1"/>
    <property type="molecule type" value="Genomic_DNA"/>
</dbReference>
<sequence length="343" mass="39947">MIHKNNYLDFAICLEKFFSDYLIKERGASNHTIRSYRDTFILLIDYLSKEKSIKPYNICFSQIGKECVLEFLDWLECKRDCTPGTRNQRCAALRSFFRYIMYLDPTHMSQWKEICKIRLKRYVKGSLAYVSVEALKCLLDYVPVDTRKGRRDLAMLTLMYQTGARVQEIIDLTPASIRLSKPFTVELLGKGSKKRIVPIDGNSMELVSCYIKENNLDDCAKRVFPLFFNCWGERLSAAGVAYILEKYYSMAKKEHEDLFPDKISPHVLRHSKAMHLLQSGVNLVYIRDILGHASIKTTEIYARADSKYKREALEKAYVDVCNVHTECEWEKDDKLKQFLKSLA</sequence>
<dbReference type="GO" id="GO:0007059">
    <property type="term" value="P:chromosome segregation"/>
    <property type="evidence" value="ECO:0007669"/>
    <property type="project" value="UniProtKB-KW"/>
</dbReference>
<dbReference type="InterPro" id="IPR044068">
    <property type="entry name" value="CB"/>
</dbReference>
<evidence type="ECO:0000259" key="6">
    <source>
        <dbReference type="PROSITE" id="PS51898"/>
    </source>
</evidence>
<evidence type="ECO:0000256" key="1">
    <source>
        <dbReference type="ARBA" id="ARBA00022829"/>
    </source>
</evidence>
<dbReference type="PROSITE" id="PS51898">
    <property type="entry name" value="TYR_RECOMBINASE"/>
    <property type="match status" value="1"/>
</dbReference>
<dbReference type="Gene3D" id="1.10.443.10">
    <property type="entry name" value="Intergrase catalytic core"/>
    <property type="match status" value="1"/>
</dbReference>
<proteinExistence type="predicted"/>
<dbReference type="GO" id="GO:0015074">
    <property type="term" value="P:DNA integration"/>
    <property type="evidence" value="ECO:0007669"/>
    <property type="project" value="UniProtKB-KW"/>
</dbReference>
<dbReference type="InterPro" id="IPR010998">
    <property type="entry name" value="Integrase_recombinase_N"/>
</dbReference>
<organism evidence="9 10">
    <name type="scientific">Muribaculum gordoncarteri</name>
    <dbReference type="NCBI Taxonomy" id="2530390"/>
    <lineage>
        <taxon>Bacteria</taxon>
        <taxon>Pseudomonadati</taxon>
        <taxon>Bacteroidota</taxon>
        <taxon>Bacteroidia</taxon>
        <taxon>Bacteroidales</taxon>
        <taxon>Muribaculaceae</taxon>
        <taxon>Muribaculum</taxon>
    </lineage>
</organism>
<evidence type="ECO:0000313" key="9">
    <source>
        <dbReference type="EMBL" id="QCD36949.1"/>
    </source>
</evidence>
<evidence type="ECO:0000259" key="7">
    <source>
        <dbReference type="PROSITE" id="PS51900"/>
    </source>
</evidence>
<evidence type="ECO:0000256" key="3">
    <source>
        <dbReference type="ARBA" id="ARBA00023125"/>
    </source>
</evidence>
<dbReference type="OrthoDB" id="107900at2"/>
<dbReference type="GO" id="GO:0006310">
    <property type="term" value="P:DNA recombination"/>
    <property type="evidence" value="ECO:0007669"/>
    <property type="project" value="UniProtKB-KW"/>
</dbReference>
<name>A0A4P7VRH8_9BACT</name>
<feature type="domain" description="Tyr recombinase" evidence="6">
    <location>
        <begin position="125"/>
        <end position="314"/>
    </location>
</feature>
<dbReference type="Pfam" id="PF00589">
    <property type="entry name" value="Phage_integrase"/>
    <property type="match status" value="1"/>
</dbReference>
<dbReference type="KEGG" id="mgod:E7746_14215"/>
<keyword evidence="1" id="KW-0159">Chromosome partition</keyword>
<keyword evidence="4" id="KW-0233">DNA recombination</keyword>
<dbReference type="AlphaFoldDB" id="A0A4P7VRH8"/>
<evidence type="ECO:0000256" key="4">
    <source>
        <dbReference type="ARBA" id="ARBA00023172"/>
    </source>
</evidence>
<dbReference type="KEGG" id="mgod:E7746_08160"/>
<dbReference type="InterPro" id="IPR004107">
    <property type="entry name" value="Integrase_SAM-like_N"/>
</dbReference>
<keyword evidence="3 5" id="KW-0238">DNA-binding</keyword>
<keyword evidence="2" id="KW-0229">DNA integration</keyword>
<evidence type="ECO:0000313" key="8">
    <source>
        <dbReference type="EMBL" id="QCD35853.1"/>
    </source>
</evidence>
<gene>
    <name evidence="8" type="ORF">E7746_08160</name>
    <name evidence="9" type="ORF">E7746_14215</name>
</gene>
<keyword evidence="10" id="KW-1185">Reference proteome</keyword>
<evidence type="ECO:0000313" key="10">
    <source>
        <dbReference type="Proteomes" id="UP000297031"/>
    </source>
</evidence>
<dbReference type="PANTHER" id="PTHR30349">
    <property type="entry name" value="PHAGE INTEGRASE-RELATED"/>
    <property type="match status" value="1"/>
</dbReference>
<dbReference type="InterPro" id="IPR050090">
    <property type="entry name" value="Tyrosine_recombinase_XerCD"/>
</dbReference>
<protein>
    <submittedName>
        <fullName evidence="9">Integrase</fullName>
    </submittedName>
</protein>
<dbReference type="PANTHER" id="PTHR30349:SF81">
    <property type="entry name" value="TYROSINE RECOMBINASE XERC"/>
    <property type="match status" value="1"/>
</dbReference>
<dbReference type="Gene3D" id="1.10.150.130">
    <property type="match status" value="1"/>
</dbReference>
<dbReference type="InterPro" id="IPR002104">
    <property type="entry name" value="Integrase_catalytic"/>
</dbReference>
<evidence type="ECO:0000256" key="2">
    <source>
        <dbReference type="ARBA" id="ARBA00022908"/>
    </source>
</evidence>
<dbReference type="EMBL" id="CP039393">
    <property type="protein sequence ID" value="QCD35853.1"/>
    <property type="molecule type" value="Genomic_DNA"/>
</dbReference>
<feature type="domain" description="Core-binding (CB)" evidence="7">
    <location>
        <begin position="8"/>
        <end position="101"/>
    </location>
</feature>
<evidence type="ECO:0000256" key="5">
    <source>
        <dbReference type="PROSITE-ProRule" id="PRU01248"/>
    </source>
</evidence>
<dbReference type="Proteomes" id="UP000297031">
    <property type="component" value="Chromosome"/>
</dbReference>
<dbReference type="SUPFAM" id="SSF56349">
    <property type="entry name" value="DNA breaking-rejoining enzymes"/>
    <property type="match status" value="1"/>
</dbReference>
<dbReference type="CDD" id="cd01182">
    <property type="entry name" value="INT_RitC_C_like"/>
    <property type="match status" value="1"/>
</dbReference>
<dbReference type="GO" id="GO:0003677">
    <property type="term" value="F:DNA binding"/>
    <property type="evidence" value="ECO:0007669"/>
    <property type="project" value="UniProtKB-UniRule"/>
</dbReference>